<comment type="caution">
    <text evidence="1">The sequence shown here is derived from an EMBL/GenBank/DDBJ whole genome shotgun (WGS) entry which is preliminary data.</text>
</comment>
<proteinExistence type="predicted"/>
<dbReference type="Proteomes" id="UP000805193">
    <property type="component" value="Unassembled WGS sequence"/>
</dbReference>
<protein>
    <submittedName>
        <fullName evidence="1">Uncharacterized protein</fullName>
    </submittedName>
</protein>
<sequence length="339" mass="39453">MAAHCGNLMLRLRLNVFSNALLRGSGQAVYVQQRFAKHWNPKWKKQRREKVIKVELPDFEQFRMKDRLTPEEARSKLKEKGVAPGRVWMERPIYTSCSGGLFDPYVPPEGDGKMSLLSQEGAMQRMRRLEKKGRSVMNVRKIRSYEDDFHLAEFAEQAQQIYIDVHRALAEKNKDRLHELVTENCYPELMQNVVDKTLRWQFIKSLEPPRAVHVRCEDLISKDNMFGQVTVRMHTQQTLAVYDRFGRLMHGSEVMAKDVLEYVVFEKHLSDLYGTWRVHSKIIPEWQPAKDPVFKTYVKPEPEPVPEPEPEPQELTKEHATKQASRSSQDSSGQTFATA</sequence>
<gene>
    <name evidence="1" type="ORF">HPB47_009566</name>
</gene>
<accession>A0AC60P1J6</accession>
<name>A0AC60P1J6_IXOPE</name>
<keyword evidence="2" id="KW-1185">Reference proteome</keyword>
<evidence type="ECO:0000313" key="2">
    <source>
        <dbReference type="Proteomes" id="UP000805193"/>
    </source>
</evidence>
<reference evidence="1 2" key="1">
    <citation type="journal article" date="2020" name="Cell">
        <title>Large-Scale Comparative Analyses of Tick Genomes Elucidate Their Genetic Diversity and Vector Capacities.</title>
        <authorList>
            <consortium name="Tick Genome and Microbiome Consortium (TIGMIC)"/>
            <person name="Jia N."/>
            <person name="Wang J."/>
            <person name="Shi W."/>
            <person name="Du L."/>
            <person name="Sun Y."/>
            <person name="Zhan W."/>
            <person name="Jiang J.F."/>
            <person name="Wang Q."/>
            <person name="Zhang B."/>
            <person name="Ji P."/>
            <person name="Bell-Sakyi L."/>
            <person name="Cui X.M."/>
            <person name="Yuan T.T."/>
            <person name="Jiang B.G."/>
            <person name="Yang W.F."/>
            <person name="Lam T.T."/>
            <person name="Chang Q.C."/>
            <person name="Ding S.J."/>
            <person name="Wang X.J."/>
            <person name="Zhu J.G."/>
            <person name="Ruan X.D."/>
            <person name="Zhao L."/>
            <person name="Wei J.T."/>
            <person name="Ye R.Z."/>
            <person name="Que T.C."/>
            <person name="Du C.H."/>
            <person name="Zhou Y.H."/>
            <person name="Cheng J.X."/>
            <person name="Dai P.F."/>
            <person name="Guo W.B."/>
            <person name="Han X.H."/>
            <person name="Huang E.J."/>
            <person name="Li L.F."/>
            <person name="Wei W."/>
            <person name="Gao Y.C."/>
            <person name="Liu J.Z."/>
            <person name="Shao H.Z."/>
            <person name="Wang X."/>
            <person name="Wang C.C."/>
            <person name="Yang T.C."/>
            <person name="Huo Q.B."/>
            <person name="Li W."/>
            <person name="Chen H.Y."/>
            <person name="Chen S.E."/>
            <person name="Zhou L.G."/>
            <person name="Ni X.B."/>
            <person name="Tian J.H."/>
            <person name="Sheng Y."/>
            <person name="Liu T."/>
            <person name="Pan Y.S."/>
            <person name="Xia L.Y."/>
            <person name="Li J."/>
            <person name="Zhao F."/>
            <person name="Cao W.C."/>
        </authorList>
    </citation>
    <scope>NUCLEOTIDE SEQUENCE [LARGE SCALE GENOMIC DNA]</scope>
    <source>
        <strain evidence="1">Iper-2018</strain>
    </source>
</reference>
<organism evidence="1 2">
    <name type="scientific">Ixodes persulcatus</name>
    <name type="common">Taiga tick</name>
    <dbReference type="NCBI Taxonomy" id="34615"/>
    <lineage>
        <taxon>Eukaryota</taxon>
        <taxon>Metazoa</taxon>
        <taxon>Ecdysozoa</taxon>
        <taxon>Arthropoda</taxon>
        <taxon>Chelicerata</taxon>
        <taxon>Arachnida</taxon>
        <taxon>Acari</taxon>
        <taxon>Parasitiformes</taxon>
        <taxon>Ixodida</taxon>
        <taxon>Ixodoidea</taxon>
        <taxon>Ixodidae</taxon>
        <taxon>Ixodinae</taxon>
        <taxon>Ixodes</taxon>
    </lineage>
</organism>
<evidence type="ECO:0000313" key="1">
    <source>
        <dbReference type="EMBL" id="KAG0413287.1"/>
    </source>
</evidence>
<dbReference type="EMBL" id="JABSTQ010011276">
    <property type="protein sequence ID" value="KAG0413287.1"/>
    <property type="molecule type" value="Genomic_DNA"/>
</dbReference>